<dbReference type="CDD" id="cd06581">
    <property type="entry name" value="TM_PBP1_LivM_like"/>
    <property type="match status" value="1"/>
</dbReference>
<evidence type="ECO:0000313" key="7">
    <source>
        <dbReference type="EMBL" id="KFI29778.1"/>
    </source>
</evidence>
<feature type="transmembrane region" description="Helical" evidence="6">
    <location>
        <begin position="86"/>
        <end position="106"/>
    </location>
</feature>
<proteinExistence type="predicted"/>
<organism evidence="7 8">
    <name type="scientific">Paenirhodobacter enshiensis</name>
    <dbReference type="NCBI Taxonomy" id="1105367"/>
    <lineage>
        <taxon>Bacteria</taxon>
        <taxon>Pseudomonadati</taxon>
        <taxon>Pseudomonadota</taxon>
        <taxon>Alphaproteobacteria</taxon>
        <taxon>Rhodobacterales</taxon>
        <taxon>Rhodobacter group</taxon>
        <taxon>Paenirhodobacter</taxon>
    </lineage>
</organism>
<evidence type="ECO:0000313" key="8">
    <source>
        <dbReference type="Proteomes" id="UP000028824"/>
    </source>
</evidence>
<dbReference type="eggNOG" id="COG4177">
    <property type="taxonomic scope" value="Bacteria"/>
</dbReference>
<dbReference type="Pfam" id="PF02653">
    <property type="entry name" value="BPD_transp_2"/>
    <property type="match status" value="1"/>
</dbReference>
<dbReference type="AlphaFoldDB" id="A0A086Y678"/>
<dbReference type="InterPro" id="IPR043428">
    <property type="entry name" value="LivM-like"/>
</dbReference>
<feature type="transmembrane region" description="Helical" evidence="6">
    <location>
        <begin position="249"/>
        <end position="275"/>
    </location>
</feature>
<keyword evidence="8" id="KW-1185">Reference proteome</keyword>
<dbReference type="EMBL" id="JFZB01000003">
    <property type="protein sequence ID" value="KFI29778.1"/>
    <property type="molecule type" value="Genomic_DNA"/>
</dbReference>
<dbReference type="Proteomes" id="UP000028824">
    <property type="component" value="Unassembled WGS sequence"/>
</dbReference>
<dbReference type="OrthoDB" id="9804361at2"/>
<dbReference type="GO" id="GO:0015658">
    <property type="term" value="F:branched-chain amino acid transmembrane transporter activity"/>
    <property type="evidence" value="ECO:0007669"/>
    <property type="project" value="InterPro"/>
</dbReference>
<gene>
    <name evidence="7" type="ORF">CG50_09100</name>
</gene>
<comment type="caution">
    <text evidence="7">The sequence shown here is derived from an EMBL/GenBank/DDBJ whole genome shotgun (WGS) entry which is preliminary data.</text>
</comment>
<feature type="transmembrane region" description="Helical" evidence="6">
    <location>
        <begin position="31"/>
        <end position="50"/>
    </location>
</feature>
<keyword evidence="4 6" id="KW-1133">Transmembrane helix</keyword>
<feature type="transmembrane region" description="Helical" evidence="6">
    <location>
        <begin position="282"/>
        <end position="300"/>
    </location>
</feature>
<accession>A0A086Y678</accession>
<name>A0A086Y678_9RHOB</name>
<feature type="transmembrane region" description="Helical" evidence="6">
    <location>
        <begin position="212"/>
        <end position="237"/>
    </location>
</feature>
<sequence>MIRHNPRLFALCLAVIAAVFGAQFVLAGYPVLALTRILILAVFAMGYNMAMGYAGMLSLGHALFFAAGMYAAGMASRYGAVGLPVAFGIGILGAAAVSLGIGLLALRTRTVSFMIVTLMFAQVGYLLTLQFADVTGGDQGLTLSERGFALGPVAVDMTSGAARYNVAAVVFSVVLLGLYALTQGPVGRLFAAVRENPERTRMLGYDVARIRLAAFVLSGTVAGTSGALYGLTFGFIGSSFAEFRTSIEALLYTLVGGPGTLLGPVLGTALMTVLIDRLGGLTAAYPIVVGALLIALTLWFPKGLLGTIRDRWLPWLK</sequence>
<evidence type="ECO:0000256" key="2">
    <source>
        <dbReference type="ARBA" id="ARBA00022475"/>
    </source>
</evidence>
<reference evidence="7 8" key="1">
    <citation type="submission" date="2014-03" db="EMBL/GenBank/DDBJ databases">
        <title>Genome of Paenirhodobacter enshiensis DW2-9.</title>
        <authorList>
            <person name="Wang D."/>
            <person name="Wang G."/>
        </authorList>
    </citation>
    <scope>NUCLEOTIDE SEQUENCE [LARGE SCALE GENOMIC DNA]</scope>
    <source>
        <strain evidence="7 8">DW2-9</strain>
    </source>
</reference>
<evidence type="ECO:0000256" key="5">
    <source>
        <dbReference type="ARBA" id="ARBA00023136"/>
    </source>
</evidence>
<evidence type="ECO:0000256" key="3">
    <source>
        <dbReference type="ARBA" id="ARBA00022692"/>
    </source>
</evidence>
<protein>
    <submittedName>
        <fullName evidence="7">Branched-chain amino acid ABC transporter permease</fullName>
    </submittedName>
</protein>
<evidence type="ECO:0000256" key="4">
    <source>
        <dbReference type="ARBA" id="ARBA00022989"/>
    </source>
</evidence>
<dbReference type="InterPro" id="IPR001851">
    <property type="entry name" value="ABC_transp_permease"/>
</dbReference>
<dbReference type="RefSeq" id="WP_036634937.1">
    <property type="nucleotide sequence ID" value="NZ_JFZB01000003.1"/>
</dbReference>
<evidence type="ECO:0000256" key="6">
    <source>
        <dbReference type="SAM" id="Phobius"/>
    </source>
</evidence>
<comment type="subcellular location">
    <subcellularLocation>
        <location evidence="1">Cell membrane</location>
        <topology evidence="1">Multi-pass membrane protein</topology>
    </subcellularLocation>
</comment>
<keyword evidence="2" id="KW-1003">Cell membrane</keyword>
<keyword evidence="5 6" id="KW-0472">Membrane</keyword>
<evidence type="ECO:0000256" key="1">
    <source>
        <dbReference type="ARBA" id="ARBA00004651"/>
    </source>
</evidence>
<dbReference type="STRING" id="1105367.CG50_09100"/>
<dbReference type="PANTHER" id="PTHR30482">
    <property type="entry name" value="HIGH-AFFINITY BRANCHED-CHAIN AMINO ACID TRANSPORT SYSTEM PERMEASE"/>
    <property type="match status" value="1"/>
</dbReference>
<dbReference type="PANTHER" id="PTHR30482:SF17">
    <property type="entry name" value="ABC TRANSPORTER ATP-BINDING PROTEIN"/>
    <property type="match status" value="1"/>
</dbReference>
<keyword evidence="3 6" id="KW-0812">Transmembrane</keyword>
<feature type="transmembrane region" description="Helical" evidence="6">
    <location>
        <begin position="113"/>
        <end position="132"/>
    </location>
</feature>
<feature type="transmembrane region" description="Helical" evidence="6">
    <location>
        <begin position="166"/>
        <end position="191"/>
    </location>
</feature>
<dbReference type="GO" id="GO:0005886">
    <property type="term" value="C:plasma membrane"/>
    <property type="evidence" value="ECO:0007669"/>
    <property type="project" value="UniProtKB-SubCell"/>
</dbReference>